<dbReference type="GeneID" id="89228843"/>
<evidence type="ECO:0000313" key="1">
    <source>
        <dbReference type="EMBL" id="WNY27614.1"/>
    </source>
</evidence>
<dbReference type="RefSeq" id="WP_338097575.1">
    <property type="nucleotide sequence ID" value="NZ_CP131061.1"/>
</dbReference>
<name>A0AA96V6U4_9EURY</name>
<proteinExistence type="predicted"/>
<accession>A0AA96V6U4</accession>
<gene>
    <name evidence="1" type="ORF">MsAm2_14170</name>
</gene>
<dbReference type="AlphaFoldDB" id="A0AA96V6U4"/>
<reference evidence="1 2" key="1">
    <citation type="submission" date="2023-07" db="EMBL/GenBank/DDBJ databases">
        <title>Closed genome sequence of Methanosarcinaceae archaeon Am2.</title>
        <authorList>
            <person name="Poehlein A."/>
            <person name="Protasov E."/>
            <person name="Platt K."/>
            <person name="Reeh H."/>
            <person name="Daniel R."/>
            <person name="Brune A."/>
        </authorList>
    </citation>
    <scope>NUCLEOTIDE SEQUENCE [LARGE SCALE GENOMIC DNA]</scope>
    <source>
        <strain evidence="1 2">Am2</strain>
    </source>
</reference>
<dbReference type="Proteomes" id="UP001304970">
    <property type="component" value="Chromosome"/>
</dbReference>
<evidence type="ECO:0000313" key="2">
    <source>
        <dbReference type="Proteomes" id="UP001304970"/>
    </source>
</evidence>
<organism evidence="1 2">
    <name type="scientific">Methanolapillus ohkumae</name>
    <dbReference type="NCBI Taxonomy" id="3028298"/>
    <lineage>
        <taxon>Archaea</taxon>
        <taxon>Methanobacteriati</taxon>
        <taxon>Methanobacteriota</taxon>
        <taxon>Stenosarchaea group</taxon>
        <taxon>Methanomicrobia</taxon>
        <taxon>Methanosarcinales</taxon>
        <taxon>Methanosarcinaceae</taxon>
        <taxon>Methanolapillus</taxon>
    </lineage>
</organism>
<protein>
    <submittedName>
        <fullName evidence="1">Uncharacterized protein</fullName>
    </submittedName>
</protein>
<dbReference type="EMBL" id="CP131061">
    <property type="protein sequence ID" value="WNY27614.1"/>
    <property type="molecule type" value="Genomic_DNA"/>
</dbReference>
<keyword evidence="2" id="KW-1185">Reference proteome</keyword>
<sequence>MKSKMKSKTKSIFKTILFLLFILICWISFTLPAAANENPNPAPYVPLGLMVTDSDSITVSTVVVNEYDFVHEMKFDFLKLADERYNLSELYHLYFYKIHLKKQLKELNSSCTDDDLKNLGYTDAGIYVIRNLDKNPDLSKAAAECTIQIRIDRVSGYFGKLEESSAVVHYEYFWNTKPISGLTKEGIVKMQGWEPSPYSFVGDRKYNLIPPANYSNESWEVFDQNLRFSGNRGPIVLVHTLDASGEYYESGKGSYRIYTTRIMPKDGGINFFISYYHQPDAEQEKPYLLEF</sequence>